<name>A0A8J5QEU4_9ASCO</name>
<dbReference type="PANTHER" id="PTHR12542:SF41">
    <property type="entry name" value="EXOCYST COMPLEX COMPONENT 7"/>
    <property type="match status" value="1"/>
</dbReference>
<dbReference type="OrthoDB" id="1922221at2759"/>
<comment type="similarity">
    <text evidence="2">Belongs to the EXO70 family.</text>
</comment>
<keyword evidence="6" id="KW-1185">Reference proteome</keyword>
<evidence type="ECO:0000313" key="5">
    <source>
        <dbReference type="EMBL" id="KAG7660607.1"/>
    </source>
</evidence>
<dbReference type="InterPro" id="IPR046364">
    <property type="entry name" value="Exo70_C"/>
</dbReference>
<accession>A0A8J5QEU4</accession>
<evidence type="ECO:0000313" key="6">
    <source>
        <dbReference type="Proteomes" id="UP000694255"/>
    </source>
</evidence>
<evidence type="ECO:0000256" key="1">
    <source>
        <dbReference type="ARBA" id="ARBA00022483"/>
    </source>
</evidence>
<proteinExistence type="inferred from homology"/>
<evidence type="ECO:0000256" key="2">
    <source>
        <dbReference type="RuleBase" id="RU365026"/>
    </source>
</evidence>
<dbReference type="GO" id="GO:0006887">
    <property type="term" value="P:exocytosis"/>
    <property type="evidence" value="ECO:0007669"/>
    <property type="project" value="UniProtKB-KW"/>
</dbReference>
<dbReference type="GO" id="GO:0005546">
    <property type="term" value="F:phosphatidylinositol-4,5-bisphosphate binding"/>
    <property type="evidence" value="ECO:0007669"/>
    <property type="project" value="InterPro"/>
</dbReference>
<comment type="function">
    <text evidence="2">Involved in the secretory pathway as part of the exocyst complex which tethers secretory vesicles to the sites of exocytosis. Also plays a role in the assembly of the exocyst.</text>
</comment>
<dbReference type="Pfam" id="PF20669">
    <property type="entry name" value="Exo70_N"/>
    <property type="match status" value="1"/>
</dbReference>
<evidence type="ECO:0000259" key="4">
    <source>
        <dbReference type="Pfam" id="PF03081"/>
    </source>
</evidence>
<sequence>MPYKVDVDEADIAVLNQNLIKSKELFSTIGKSLTKIADKSMRASSTIKPVLADVNKLTKNKAEVEKGLSLLQEVSETAATINEYENILNNPVDVVGIAKYVNTLAQSKVLYKEIKSKFKRFKGILINFETLIDKSDLKAQGYFQKLISLDSNVLLQNKANQITELKFIFKHFQETGTDGDDYINKLYIKARGNLLLQTMKSLEPDVQPKNRNQNIPYEKGSNGIIKFNHVLMAKIDDEIKILNQTQLPLSMIEPIVYETLVDLYCGKIIGGISRYFDSPQAMIDNIILLLEIVDNLLKFQSYIETIELESKEYNASVRNFITKSSAIFREFIRFIENKFQSFEKYTDIGVPEIIVDLMSKVRKISEFQSCLSILISSYNLGDWLIISPPAKFINVYTSVIPNSGNPADQKNPEFLLSSFYSDVIDSIMINIEIGLKTYPDPPLKKSTQGFILIKNITMVESIVTRSKELFSSMGHLGVERLNKLKNRFLKHFLEDWNHASFIIISDMTTIATQNAASHHHSQGGGGSSVGTGGTVGNLSSKEREQVKELFKRFNESFEEALRNYENYSISDQNLRNYLSNEIKKLIINAYYKLYDKYANSDFTKNKSKYVKYDKNQFEKLLNEKL</sequence>
<reference evidence="5 6" key="1">
    <citation type="journal article" date="2021" name="DNA Res.">
        <title>Genome analysis of Candida subhashii reveals its hybrid nature and dual mitochondrial genome conformations.</title>
        <authorList>
            <person name="Mixao V."/>
            <person name="Hegedusova E."/>
            <person name="Saus E."/>
            <person name="Pryszcz L.P."/>
            <person name="Cillingova A."/>
            <person name="Nosek J."/>
            <person name="Gabaldon T."/>
        </authorList>
    </citation>
    <scope>NUCLEOTIDE SEQUENCE [LARGE SCALE GENOMIC DNA]</scope>
    <source>
        <strain evidence="5 6">CBS 10753</strain>
    </source>
</reference>
<feature type="compositionally biased region" description="Gly residues" evidence="3">
    <location>
        <begin position="522"/>
        <end position="535"/>
    </location>
</feature>
<dbReference type="GO" id="GO:0015031">
    <property type="term" value="P:protein transport"/>
    <property type="evidence" value="ECO:0007669"/>
    <property type="project" value="UniProtKB-KW"/>
</dbReference>
<feature type="domain" description="Exocyst complex subunit Exo70 C-terminal" evidence="4">
    <location>
        <begin position="283"/>
        <end position="623"/>
    </location>
</feature>
<comment type="subcellular location">
    <subcellularLocation>
        <location evidence="2">Bud</location>
    </subcellularLocation>
    <subcellularLocation>
        <location evidence="2">Bud neck</location>
    </subcellularLocation>
</comment>
<dbReference type="Pfam" id="PF03081">
    <property type="entry name" value="Exo70_C"/>
    <property type="match status" value="1"/>
</dbReference>
<dbReference type="RefSeq" id="XP_049260840.1">
    <property type="nucleotide sequence ID" value="XM_049409986.1"/>
</dbReference>
<protein>
    <recommendedName>
        <fullName evidence="2">Exocyst complex protein EXO70</fullName>
    </recommendedName>
</protein>
<dbReference type="GeneID" id="73472673"/>
<dbReference type="InterPro" id="IPR004140">
    <property type="entry name" value="Exo70"/>
</dbReference>
<keyword evidence="2" id="KW-0653">Protein transport</keyword>
<evidence type="ECO:0000256" key="3">
    <source>
        <dbReference type="SAM" id="MobiDB-lite"/>
    </source>
</evidence>
<feature type="region of interest" description="Disordered" evidence="3">
    <location>
        <begin position="515"/>
        <end position="537"/>
    </location>
</feature>
<dbReference type="GO" id="GO:0000145">
    <property type="term" value="C:exocyst"/>
    <property type="evidence" value="ECO:0007669"/>
    <property type="project" value="InterPro"/>
</dbReference>
<comment type="caution">
    <text evidence="5">The sequence shown here is derived from an EMBL/GenBank/DDBJ whole genome shotgun (WGS) entry which is preliminary data.</text>
</comment>
<dbReference type="AlphaFoldDB" id="A0A8J5QEU4"/>
<dbReference type="PANTHER" id="PTHR12542">
    <property type="entry name" value="EXOCYST COMPLEX PROTEIN EXO70"/>
    <property type="match status" value="1"/>
</dbReference>
<dbReference type="Proteomes" id="UP000694255">
    <property type="component" value="Unassembled WGS sequence"/>
</dbReference>
<dbReference type="GO" id="GO:0005935">
    <property type="term" value="C:cellular bud neck"/>
    <property type="evidence" value="ECO:0007669"/>
    <property type="project" value="UniProtKB-SubCell"/>
</dbReference>
<organism evidence="5 6">
    <name type="scientific">[Candida] subhashii</name>
    <dbReference type="NCBI Taxonomy" id="561895"/>
    <lineage>
        <taxon>Eukaryota</taxon>
        <taxon>Fungi</taxon>
        <taxon>Dikarya</taxon>
        <taxon>Ascomycota</taxon>
        <taxon>Saccharomycotina</taxon>
        <taxon>Pichiomycetes</taxon>
        <taxon>Debaryomycetaceae</taxon>
        <taxon>Spathaspora</taxon>
    </lineage>
</organism>
<gene>
    <name evidence="5" type="ORF">J8A68_005873</name>
</gene>
<keyword evidence="2" id="KW-0813">Transport</keyword>
<dbReference type="EMBL" id="JAGSYN010000276">
    <property type="protein sequence ID" value="KAG7660607.1"/>
    <property type="molecule type" value="Genomic_DNA"/>
</dbReference>
<keyword evidence="1 2" id="KW-0268">Exocytosis</keyword>